<dbReference type="EMBL" id="LBPY01000011">
    <property type="protein sequence ID" value="KKP66199.1"/>
    <property type="molecule type" value="Genomic_DNA"/>
</dbReference>
<dbReference type="AlphaFoldDB" id="A0A0G0BA35"/>
<evidence type="ECO:0000256" key="2">
    <source>
        <dbReference type="SAM" id="Phobius"/>
    </source>
</evidence>
<feature type="compositionally biased region" description="Polar residues" evidence="1">
    <location>
        <begin position="796"/>
        <end position="810"/>
    </location>
</feature>
<protein>
    <submittedName>
        <fullName evidence="4">Uncharacterized protein</fullName>
    </submittedName>
</protein>
<organism evidence="4 5">
    <name type="scientific">Candidatus Nomurabacteria bacterium GW2011_GWE1_35_16</name>
    <dbReference type="NCBI Taxonomy" id="1618761"/>
    <lineage>
        <taxon>Bacteria</taxon>
        <taxon>Candidatus Nomuraibacteriota</taxon>
    </lineage>
</organism>
<feature type="transmembrane region" description="Helical" evidence="2">
    <location>
        <begin position="399"/>
        <end position="418"/>
    </location>
</feature>
<dbReference type="Proteomes" id="UP000034952">
    <property type="component" value="Unassembled WGS sequence"/>
</dbReference>
<name>A0A0G0BA35_9BACT</name>
<evidence type="ECO:0000313" key="4">
    <source>
        <dbReference type="EMBL" id="KKP66199.1"/>
    </source>
</evidence>
<accession>A0A0G0BA35</accession>
<evidence type="ECO:0000256" key="1">
    <source>
        <dbReference type="SAM" id="MobiDB-lite"/>
    </source>
</evidence>
<keyword evidence="3" id="KW-0732">Signal</keyword>
<feature type="chain" id="PRO_5002531326" evidence="3">
    <location>
        <begin position="25"/>
        <end position="810"/>
    </location>
</feature>
<evidence type="ECO:0000256" key="3">
    <source>
        <dbReference type="SAM" id="SignalP"/>
    </source>
</evidence>
<feature type="region of interest" description="Disordered" evidence="1">
    <location>
        <begin position="783"/>
        <end position="810"/>
    </location>
</feature>
<keyword evidence="2" id="KW-1133">Transmembrane helix</keyword>
<reference evidence="4 5" key="1">
    <citation type="journal article" date="2015" name="Nature">
        <title>rRNA introns, odd ribosomes, and small enigmatic genomes across a large radiation of phyla.</title>
        <authorList>
            <person name="Brown C.T."/>
            <person name="Hug L.A."/>
            <person name="Thomas B.C."/>
            <person name="Sharon I."/>
            <person name="Castelle C.J."/>
            <person name="Singh A."/>
            <person name="Wilkins M.J."/>
            <person name="Williams K.H."/>
            <person name="Banfield J.F."/>
        </authorList>
    </citation>
    <scope>NUCLEOTIDE SEQUENCE [LARGE SCALE GENOMIC DNA]</scope>
</reference>
<gene>
    <name evidence="4" type="ORF">UR64_C0011G0021</name>
</gene>
<keyword evidence="2" id="KW-0472">Membrane</keyword>
<evidence type="ECO:0000313" key="5">
    <source>
        <dbReference type="Proteomes" id="UP000034952"/>
    </source>
</evidence>
<feature type="signal peptide" evidence="3">
    <location>
        <begin position="1"/>
        <end position="24"/>
    </location>
</feature>
<proteinExistence type="predicted"/>
<keyword evidence="2" id="KW-0812">Transmembrane</keyword>
<comment type="caution">
    <text evidence="4">The sequence shown here is derived from an EMBL/GenBank/DDBJ whole genome shotgun (WGS) entry which is preliminary data.</text>
</comment>
<feature type="transmembrane region" description="Helical" evidence="2">
    <location>
        <begin position="439"/>
        <end position="458"/>
    </location>
</feature>
<sequence length="810" mass="86457">MKNLLKFTFVIVVISLFSITPAFAVAETSEQKAVAPVVLATVNIVNASIVSEKDNVFNISFSLSNREGLQTGVKYGVKLVKESTKGQFVVDEKIYDESLTLNPNTEVKKEVTYTAPASLSGSYTLMLTSQNINAFPFGSTSLGKVTLKATTSSIQILPETCSLKVVGEKSNATYSLGQGVDIKPEESLKLICEAVNPSKTSVTATPTYETRYRSSYGDIIPATGGDSTAITFKAGESKSVSVTLPKATAPQAYDVSFSLNTKDSKSNPVVAHYVLRGNSATVQSVSLDKDYYKGGEKAQVSFVYTPSADSSGIRFSASTAGAINSKVLVENGKGKSCAKEQTQALADLTSPKVDLTFPIRSKCLDPKITVTLTDDKGAVLDQKEFNVKTTTEPKSNSNLFYIIIVLALLVIIILYTYMKKKNVPPASPTNTSNPTDTSTPIAMIFFLLLIAAFGFVPAGKASADTVTLDSARWAVVNLDKTTYSYPKDSVRATGYISSSSSSRTVGTIEVSVPAASSVRNSIYSFAKDASSPSIETASGLPIPSTRGTYNATFYLSAYTGTTPATSTPATYGPCAYVLTRECNSQTISYYQHNNDGTYTTWTNNTSGLNDTNKYVKTADASSTPAVDNYVTSTYSKSFNVIVPKVTPVTTAVTVNADESVGVSWDTEDFSAVWCECRYGDDNKSCGTGTDRPQVGNNGSNQNSFKLIKPTTFTVTCTDTLPTTPPVYTYYKLSHCPTAINPSTSLYQTGPYLTNPYPSTGRVVVGAIGNGEYNYTVIDRRSASDPTSGSFGLPSIDQVSDSGGNSCSYGK</sequence>